<dbReference type="GeneID" id="77729846"/>
<comment type="caution">
    <text evidence="1">The sequence shown here is derived from an EMBL/GenBank/DDBJ whole genome shotgun (WGS) entry which is preliminary data.</text>
</comment>
<gene>
    <name evidence="1" type="ORF">MKK02DRAFT_39538</name>
</gene>
<reference evidence="1" key="1">
    <citation type="journal article" date="2022" name="G3 (Bethesda)">
        <title>High quality genome of the basidiomycete yeast Dioszegia hungarica PDD-24b-2 isolated from cloud water.</title>
        <authorList>
            <person name="Jarrige D."/>
            <person name="Haridas S."/>
            <person name="Bleykasten-Grosshans C."/>
            <person name="Joly M."/>
            <person name="Nadalig T."/>
            <person name="Sancelme M."/>
            <person name="Vuilleumier S."/>
            <person name="Grigoriev I.V."/>
            <person name="Amato P."/>
            <person name="Bringel F."/>
        </authorList>
    </citation>
    <scope>NUCLEOTIDE SEQUENCE</scope>
    <source>
        <strain evidence="1">PDD-24b-2</strain>
    </source>
</reference>
<name>A0AA38HDP3_9TREE</name>
<organism evidence="1 2">
    <name type="scientific">Dioszegia hungarica</name>
    <dbReference type="NCBI Taxonomy" id="4972"/>
    <lineage>
        <taxon>Eukaryota</taxon>
        <taxon>Fungi</taxon>
        <taxon>Dikarya</taxon>
        <taxon>Basidiomycota</taxon>
        <taxon>Agaricomycotina</taxon>
        <taxon>Tremellomycetes</taxon>
        <taxon>Tremellales</taxon>
        <taxon>Bulleribasidiaceae</taxon>
        <taxon>Dioszegia</taxon>
    </lineage>
</organism>
<keyword evidence="2" id="KW-1185">Reference proteome</keyword>
<dbReference type="EMBL" id="JAKWFO010000001">
    <property type="protein sequence ID" value="KAI9639242.1"/>
    <property type="molecule type" value="Genomic_DNA"/>
</dbReference>
<dbReference type="AlphaFoldDB" id="A0AA38HDP3"/>
<protein>
    <submittedName>
        <fullName evidence="1">Uncharacterized protein</fullName>
    </submittedName>
</protein>
<accession>A0AA38HDP3</accession>
<evidence type="ECO:0000313" key="2">
    <source>
        <dbReference type="Proteomes" id="UP001164286"/>
    </source>
</evidence>
<evidence type="ECO:0000313" key="1">
    <source>
        <dbReference type="EMBL" id="KAI9639242.1"/>
    </source>
</evidence>
<dbReference type="RefSeq" id="XP_052949019.1">
    <property type="nucleotide sequence ID" value="XM_053090641.1"/>
</dbReference>
<dbReference type="Proteomes" id="UP001164286">
    <property type="component" value="Unassembled WGS sequence"/>
</dbReference>
<sequence>MSNLAAQDNAALTSPPILQYHPQFKQIGPRDIILQADDEARLCFHFDLARLLPISSFFADLANPLPSDLIDNTPLYPLIDTTSAGLALFLSAIESLSSAEPFRTKQSISGPPLAQIVLEAALIGRRYDTPVITRLLCELQPHDPMQDMETRLAMPFALWALAGVADQIADAARATARCDTFDIINIPSYMFDILQNWVPVHWMGLQGLHLRRASAGSRFYQACLSTRPSRFRACEACEAGGVDGAEIFGREAYHAYSARDMEALLKRGLGISCRECRGSLEEVLRVQLAWFREFTQKYDFVTSYAQWIARFR</sequence>
<proteinExistence type="predicted"/>